<evidence type="ECO:0000313" key="2">
    <source>
        <dbReference type="Proteomes" id="UP000015105"/>
    </source>
</evidence>
<sequence>RILLSEPDFLFLFCSCRVASSLECASSCRALWKGGGGAGRPYECSVLSCAWNAPRALTGALASTTQCSSCSHAEAVGGGRRRGRPRQSNNNTVCCSYPLEILLYSCAVDNNSVSLLL</sequence>
<dbReference type="Proteomes" id="UP000015105">
    <property type="component" value="Chromosome 4D"/>
</dbReference>
<dbReference type="PANTHER" id="PTHR43061:SF1">
    <property type="entry name" value="GTP DIPHOSPHOKINASE RSH1, CHLOROPLASTIC-RELATED"/>
    <property type="match status" value="1"/>
</dbReference>
<reference evidence="1" key="5">
    <citation type="journal article" date="2021" name="G3 (Bethesda)">
        <title>Aegilops tauschii genome assembly Aet v5.0 features greater sequence contiguity and improved annotation.</title>
        <authorList>
            <person name="Wang L."/>
            <person name="Zhu T."/>
            <person name="Rodriguez J.C."/>
            <person name="Deal K.R."/>
            <person name="Dubcovsky J."/>
            <person name="McGuire P.E."/>
            <person name="Lux T."/>
            <person name="Spannagl M."/>
            <person name="Mayer K.F.X."/>
            <person name="Baldrich P."/>
            <person name="Meyers B.C."/>
            <person name="Huo N."/>
            <person name="Gu Y.Q."/>
            <person name="Zhou H."/>
            <person name="Devos K.M."/>
            <person name="Bennetzen J.L."/>
            <person name="Unver T."/>
            <person name="Budak H."/>
            <person name="Gulick P.J."/>
            <person name="Galiba G."/>
            <person name="Kalapos B."/>
            <person name="Nelson D.R."/>
            <person name="Li P."/>
            <person name="You F.M."/>
            <person name="Luo M.C."/>
            <person name="Dvorak J."/>
        </authorList>
    </citation>
    <scope>NUCLEOTIDE SEQUENCE [LARGE SCALE GENOMIC DNA]</scope>
    <source>
        <strain evidence="1">cv. AL8/78</strain>
    </source>
</reference>
<reference evidence="2" key="1">
    <citation type="journal article" date="2014" name="Science">
        <title>Ancient hybridizations among the ancestral genomes of bread wheat.</title>
        <authorList>
            <consortium name="International Wheat Genome Sequencing Consortium,"/>
            <person name="Marcussen T."/>
            <person name="Sandve S.R."/>
            <person name="Heier L."/>
            <person name="Spannagl M."/>
            <person name="Pfeifer M."/>
            <person name="Jakobsen K.S."/>
            <person name="Wulff B.B."/>
            <person name="Steuernagel B."/>
            <person name="Mayer K.F."/>
            <person name="Olsen O.A."/>
        </authorList>
    </citation>
    <scope>NUCLEOTIDE SEQUENCE [LARGE SCALE GENOMIC DNA]</scope>
    <source>
        <strain evidence="2">cv. AL8/78</strain>
    </source>
</reference>
<dbReference type="Gramene" id="AET4Gv20444400.47">
    <property type="protein sequence ID" value="AET4Gv20444400.47"/>
    <property type="gene ID" value="AET4Gv20444400"/>
</dbReference>
<dbReference type="EnsemblPlants" id="AET4Gv20444400.47">
    <property type="protein sequence ID" value="AET4Gv20444400.47"/>
    <property type="gene ID" value="AET4Gv20444400"/>
</dbReference>
<reference evidence="1" key="3">
    <citation type="journal article" date="2017" name="Nature">
        <title>Genome sequence of the progenitor of the wheat D genome Aegilops tauschii.</title>
        <authorList>
            <person name="Luo M.C."/>
            <person name="Gu Y.Q."/>
            <person name="Puiu D."/>
            <person name="Wang H."/>
            <person name="Twardziok S.O."/>
            <person name="Deal K.R."/>
            <person name="Huo N."/>
            <person name="Zhu T."/>
            <person name="Wang L."/>
            <person name="Wang Y."/>
            <person name="McGuire P.E."/>
            <person name="Liu S."/>
            <person name="Long H."/>
            <person name="Ramasamy R.K."/>
            <person name="Rodriguez J.C."/>
            <person name="Van S.L."/>
            <person name="Yuan L."/>
            <person name="Wang Z."/>
            <person name="Xia Z."/>
            <person name="Xiao L."/>
            <person name="Anderson O.D."/>
            <person name="Ouyang S."/>
            <person name="Liang Y."/>
            <person name="Zimin A.V."/>
            <person name="Pertea G."/>
            <person name="Qi P."/>
            <person name="Bennetzen J.L."/>
            <person name="Dai X."/>
            <person name="Dawson M.W."/>
            <person name="Muller H.G."/>
            <person name="Kugler K."/>
            <person name="Rivarola-Duarte L."/>
            <person name="Spannagl M."/>
            <person name="Mayer K.F.X."/>
            <person name="Lu F.H."/>
            <person name="Bevan M.W."/>
            <person name="Leroy P."/>
            <person name="Li P."/>
            <person name="You F.M."/>
            <person name="Sun Q."/>
            <person name="Liu Z."/>
            <person name="Lyons E."/>
            <person name="Wicker T."/>
            <person name="Salzberg S.L."/>
            <person name="Devos K.M."/>
            <person name="Dvorak J."/>
        </authorList>
    </citation>
    <scope>NUCLEOTIDE SEQUENCE [LARGE SCALE GENOMIC DNA]</scope>
    <source>
        <strain evidence="1">cv. AL8/78</strain>
    </source>
</reference>
<keyword evidence="2" id="KW-1185">Reference proteome</keyword>
<reference evidence="2" key="2">
    <citation type="journal article" date="2017" name="Nat. Plants">
        <title>The Aegilops tauschii genome reveals multiple impacts of transposons.</title>
        <authorList>
            <person name="Zhao G."/>
            <person name="Zou C."/>
            <person name="Li K."/>
            <person name="Wang K."/>
            <person name="Li T."/>
            <person name="Gao L."/>
            <person name="Zhang X."/>
            <person name="Wang H."/>
            <person name="Yang Z."/>
            <person name="Liu X."/>
            <person name="Jiang W."/>
            <person name="Mao L."/>
            <person name="Kong X."/>
            <person name="Jiao Y."/>
            <person name="Jia J."/>
        </authorList>
    </citation>
    <scope>NUCLEOTIDE SEQUENCE [LARGE SCALE GENOMIC DNA]</scope>
    <source>
        <strain evidence="2">cv. AL8/78</strain>
    </source>
</reference>
<proteinExistence type="predicted"/>
<dbReference type="PANTHER" id="PTHR43061">
    <property type="entry name" value="GTP DIPHOSPHOKINASE RSH1, CHLOROPLASTIC-RELATED"/>
    <property type="match status" value="1"/>
</dbReference>
<name>A0A453I4L8_AEGTS</name>
<accession>A0A453I4L8</accession>
<protein>
    <submittedName>
        <fullName evidence="1">Uncharacterized protein</fullName>
    </submittedName>
</protein>
<organism evidence="1 2">
    <name type="scientific">Aegilops tauschii subsp. strangulata</name>
    <name type="common">Goatgrass</name>
    <dbReference type="NCBI Taxonomy" id="200361"/>
    <lineage>
        <taxon>Eukaryota</taxon>
        <taxon>Viridiplantae</taxon>
        <taxon>Streptophyta</taxon>
        <taxon>Embryophyta</taxon>
        <taxon>Tracheophyta</taxon>
        <taxon>Spermatophyta</taxon>
        <taxon>Magnoliopsida</taxon>
        <taxon>Liliopsida</taxon>
        <taxon>Poales</taxon>
        <taxon>Poaceae</taxon>
        <taxon>BOP clade</taxon>
        <taxon>Pooideae</taxon>
        <taxon>Triticodae</taxon>
        <taxon>Triticeae</taxon>
        <taxon>Triticinae</taxon>
        <taxon>Aegilops</taxon>
    </lineage>
</organism>
<reference evidence="1" key="4">
    <citation type="submission" date="2019-03" db="UniProtKB">
        <authorList>
            <consortium name="EnsemblPlants"/>
        </authorList>
    </citation>
    <scope>IDENTIFICATION</scope>
</reference>
<evidence type="ECO:0000313" key="1">
    <source>
        <dbReference type="EnsemblPlants" id="AET4Gv20444400.47"/>
    </source>
</evidence>
<dbReference type="AlphaFoldDB" id="A0A453I4L8"/>